<organism evidence="4 5">
    <name type="scientific">Xiphophorus couchianus</name>
    <name type="common">Monterrey platyfish</name>
    <dbReference type="NCBI Taxonomy" id="32473"/>
    <lineage>
        <taxon>Eukaryota</taxon>
        <taxon>Metazoa</taxon>
        <taxon>Chordata</taxon>
        <taxon>Craniata</taxon>
        <taxon>Vertebrata</taxon>
        <taxon>Euteleostomi</taxon>
        <taxon>Actinopterygii</taxon>
        <taxon>Neopterygii</taxon>
        <taxon>Teleostei</taxon>
        <taxon>Neoteleostei</taxon>
        <taxon>Acanthomorphata</taxon>
        <taxon>Ovalentaria</taxon>
        <taxon>Atherinomorphae</taxon>
        <taxon>Cyprinodontiformes</taxon>
        <taxon>Poeciliidae</taxon>
        <taxon>Poeciliinae</taxon>
        <taxon>Xiphophorus</taxon>
    </lineage>
</organism>
<evidence type="ECO:0000313" key="4">
    <source>
        <dbReference type="Ensembl" id="ENSXCOP00000000346.1"/>
    </source>
</evidence>
<evidence type="ECO:0000256" key="2">
    <source>
        <dbReference type="SAM" id="Coils"/>
    </source>
</evidence>
<accession>A0A3B5KRS5</accession>
<name>A0A3B5KRS5_9TELE</name>
<evidence type="ECO:0000259" key="3">
    <source>
        <dbReference type="Pfam" id="PF15903"/>
    </source>
</evidence>
<dbReference type="PANTHER" id="PTHR15829:SF15">
    <property type="entry name" value="RIPOR FAMILY MEMBER 3"/>
    <property type="match status" value="1"/>
</dbReference>
<proteinExistence type="inferred from homology"/>
<dbReference type="PANTHER" id="PTHR15829">
    <property type="entry name" value="PROTEIN KINASE PKN/PRK1, EFFECTOR"/>
    <property type="match status" value="1"/>
</dbReference>
<evidence type="ECO:0000313" key="5">
    <source>
        <dbReference type="Proteomes" id="UP000261380"/>
    </source>
</evidence>
<reference evidence="4" key="1">
    <citation type="submission" date="2025-08" db="UniProtKB">
        <authorList>
            <consortium name="Ensembl"/>
        </authorList>
    </citation>
    <scope>IDENTIFICATION</scope>
</reference>
<dbReference type="Ensembl" id="ENSXCOT00000000353.1">
    <property type="protein sequence ID" value="ENSXCOP00000000346.1"/>
    <property type="gene ID" value="ENSXCOG00000000105.1"/>
</dbReference>
<protein>
    <recommendedName>
        <fullName evidence="3">FAM65 N-terminal domain-containing protein</fullName>
    </recommendedName>
</protein>
<dbReference type="Proteomes" id="UP000261380">
    <property type="component" value="Unplaced"/>
</dbReference>
<comment type="similarity">
    <text evidence="1">Belongs to the RIPOR family.</text>
</comment>
<reference evidence="4" key="2">
    <citation type="submission" date="2025-09" db="UniProtKB">
        <authorList>
            <consortium name="Ensembl"/>
        </authorList>
    </citation>
    <scope>IDENTIFICATION</scope>
</reference>
<keyword evidence="5" id="KW-1185">Reference proteome</keyword>
<keyword evidence="2" id="KW-0175">Coiled coil</keyword>
<dbReference type="AlphaFoldDB" id="A0A3B5KRS5"/>
<dbReference type="InterPro" id="IPR026136">
    <property type="entry name" value="RIPOR3"/>
</dbReference>
<feature type="coiled-coil region" evidence="2">
    <location>
        <begin position="36"/>
        <end position="92"/>
    </location>
</feature>
<evidence type="ECO:0000256" key="1">
    <source>
        <dbReference type="ARBA" id="ARBA00005744"/>
    </source>
</evidence>
<feature type="domain" description="FAM65 N-terminal" evidence="3">
    <location>
        <begin position="33"/>
        <end position="264"/>
    </location>
</feature>
<dbReference type="Pfam" id="PF15903">
    <property type="entry name" value="PL48"/>
    <property type="match status" value="1"/>
</dbReference>
<sequence length="272" mass="31361">MSVKLRFNSPSDGGLIHRSRSFTGLGSLSGRPREYLEVHQAEMELLSSQQRETKRNSRLAFLYDLEKEIKALERYIRRLEFQMSKVEELYETYCVQWKLCQGAVNMKRAFSLSPSSRASRESLHFLYINVPACTSDCDMSTMEGDLEILLGELHIKMKGLIGFARLCPGDQYEVVVRLGRQRWKIRGRIESDDSQSWDEEEMVFLPHVYHNFEIKVMEAKGLGWLLVGMVTCASVDFFVAQPQLMLVDITELGTIKLQLEVTWKYANARNAT</sequence>
<dbReference type="GeneTree" id="ENSGT00940000153717"/>
<dbReference type="InterPro" id="IPR031780">
    <property type="entry name" value="FAM65_N"/>
</dbReference>